<evidence type="ECO:0000313" key="4">
    <source>
        <dbReference type="EMBL" id="THU34862.1"/>
    </source>
</evidence>
<evidence type="ECO:0000313" key="5">
    <source>
        <dbReference type="Proteomes" id="UP000306918"/>
    </source>
</evidence>
<accession>A0A4S8HPD4</accession>
<dbReference type="AlphaFoldDB" id="A0A4S8HPD4"/>
<proteinExistence type="predicted"/>
<evidence type="ECO:0000256" key="1">
    <source>
        <dbReference type="SAM" id="MobiDB-lite"/>
    </source>
</evidence>
<feature type="signal peptide" evidence="2">
    <location>
        <begin position="1"/>
        <end position="20"/>
    </location>
</feature>
<dbReference type="OrthoDB" id="9805931at2"/>
<sequence>MIRYVFLSLIALLSFGKVHSQVITTRPGADTMKVVTLINADRLSYNHPDSMTDMQTLAGHVKLKQDNTIFICDSAVLNKKTRFLEAFGNVHIIDNDTVNIRSQYLQYFVDTKMANLRNNVSLTDSKSTLYTNELQYDLNLKIGEYHNGGRLVNQQSVLTSKEGTYYEELKDVYFKKDVDLKDPKYTLKTDSLLYNTASQIATFIAPTTIIDSAKRVINTSDGFYDTRNRKAFFGKRPVLNDGAVKIIANSIESDDSTGISKLRGNAVYIDTAQGVSVLANFIEANREDGTFRATQHPLMIIKQDKDSIYITADTLYSGRLSKMPGYKDTSNLQRDTTKRIAPELTSTNKLPGNKKGAKTTTDTSKAAKATTENKNDSTDRYFQAWYHVRIFSDSMQAVSDSLFYSGKDSIFKLFTDPVMWASNSQITGDTIYLYTKNKNPERLYVFENGFAVNLSDKEMYNQIKGNRLNGYFKNGEIEYMRAQGNAESVYYVKDDKNYLVGINNATSDIIDMRFKNKELNKVVFISEVTGTMYPIKQATEQNKILRNFKWLEDKRPKTKFELFEDTKPVIIKDEEGQQQGQSQDQHQ</sequence>
<dbReference type="InterPro" id="IPR005653">
    <property type="entry name" value="OstA-like_N"/>
</dbReference>
<keyword evidence="5" id="KW-1185">Reference proteome</keyword>
<evidence type="ECO:0000256" key="2">
    <source>
        <dbReference type="SAM" id="SignalP"/>
    </source>
</evidence>
<dbReference type="Gene3D" id="2.60.450.10">
    <property type="entry name" value="Lipopolysaccharide (LPS) transport protein A like domain"/>
    <property type="match status" value="3"/>
</dbReference>
<name>A0A4S8HPD4_9BACT</name>
<dbReference type="Pfam" id="PF13100">
    <property type="entry name" value="OstA_2"/>
    <property type="match status" value="1"/>
</dbReference>
<comment type="caution">
    <text evidence="4">The sequence shown here is derived from an EMBL/GenBank/DDBJ whole genome shotgun (WGS) entry which is preliminary data.</text>
</comment>
<dbReference type="RefSeq" id="WP_136579505.1">
    <property type="nucleotide sequence ID" value="NZ_STFF01000007.1"/>
</dbReference>
<feature type="compositionally biased region" description="Low complexity" evidence="1">
    <location>
        <begin position="358"/>
        <end position="370"/>
    </location>
</feature>
<keyword evidence="2" id="KW-0732">Signal</keyword>
<feature type="chain" id="PRO_5020963990" description="Organic solvent tolerance-like N-terminal domain-containing protein" evidence="2">
    <location>
        <begin position="21"/>
        <end position="587"/>
    </location>
</feature>
<feature type="domain" description="Organic solvent tolerance-like N-terminal" evidence="3">
    <location>
        <begin position="35"/>
        <end position="190"/>
    </location>
</feature>
<dbReference type="EMBL" id="STFF01000007">
    <property type="protein sequence ID" value="THU34862.1"/>
    <property type="molecule type" value="Genomic_DNA"/>
</dbReference>
<evidence type="ECO:0000259" key="3">
    <source>
        <dbReference type="Pfam" id="PF13100"/>
    </source>
</evidence>
<feature type="region of interest" description="Disordered" evidence="1">
    <location>
        <begin position="326"/>
        <end position="373"/>
    </location>
</feature>
<gene>
    <name evidence="4" type="ORF">FAM09_22985</name>
</gene>
<reference evidence="4 5" key="1">
    <citation type="submission" date="2019-04" db="EMBL/GenBank/DDBJ databases">
        <title>Niastella caeni sp. nov., isolated from activated sludge.</title>
        <authorList>
            <person name="Sheng M."/>
        </authorList>
    </citation>
    <scope>NUCLEOTIDE SEQUENCE [LARGE SCALE GENOMIC DNA]</scope>
    <source>
        <strain evidence="4 5">HX-2-15</strain>
    </source>
</reference>
<organism evidence="4 5">
    <name type="scientific">Niastella caeni</name>
    <dbReference type="NCBI Taxonomy" id="2569763"/>
    <lineage>
        <taxon>Bacteria</taxon>
        <taxon>Pseudomonadati</taxon>
        <taxon>Bacteroidota</taxon>
        <taxon>Chitinophagia</taxon>
        <taxon>Chitinophagales</taxon>
        <taxon>Chitinophagaceae</taxon>
        <taxon>Niastella</taxon>
    </lineage>
</organism>
<protein>
    <recommendedName>
        <fullName evidence="3">Organic solvent tolerance-like N-terminal domain-containing protein</fullName>
    </recommendedName>
</protein>
<dbReference type="Proteomes" id="UP000306918">
    <property type="component" value="Unassembled WGS sequence"/>
</dbReference>